<keyword evidence="2" id="KW-1185">Reference proteome</keyword>
<organism evidence="1 2">
    <name type="scientific">Scytonema hofmannii FACHB-248</name>
    <dbReference type="NCBI Taxonomy" id="1842502"/>
    <lineage>
        <taxon>Bacteria</taxon>
        <taxon>Bacillati</taxon>
        <taxon>Cyanobacteriota</taxon>
        <taxon>Cyanophyceae</taxon>
        <taxon>Nostocales</taxon>
        <taxon>Scytonemataceae</taxon>
        <taxon>Scytonema</taxon>
    </lineage>
</organism>
<comment type="caution">
    <text evidence="1">The sequence shown here is derived from an EMBL/GenBank/DDBJ whole genome shotgun (WGS) entry which is preliminary data.</text>
</comment>
<sequence>MKLRSSAAAQCYAIAPWEKFRFNPPPSRQQLEALATVVGVDADSLEEMLPPARVGMNLEAIRLCGACYAESPCHKIEWQFKKTEGCDRHRLRLLSKCPVCEKPFPIPALWIEQMCNKCSTPFAEMATHQKHY</sequence>
<dbReference type="EMBL" id="JACJTA010000017">
    <property type="protein sequence ID" value="MBD2605004.1"/>
    <property type="molecule type" value="Genomic_DNA"/>
</dbReference>
<accession>A0ABR8GPM3</accession>
<name>A0ABR8GPM3_9CYAN</name>
<proteinExistence type="predicted"/>
<reference evidence="1 2" key="1">
    <citation type="journal article" date="2020" name="ISME J.">
        <title>Comparative genomics reveals insights into cyanobacterial evolution and habitat adaptation.</title>
        <authorList>
            <person name="Chen M.Y."/>
            <person name="Teng W.K."/>
            <person name="Zhao L."/>
            <person name="Hu C.X."/>
            <person name="Zhou Y.K."/>
            <person name="Han B.P."/>
            <person name="Song L.R."/>
            <person name="Shu W.S."/>
        </authorList>
    </citation>
    <scope>NUCLEOTIDE SEQUENCE [LARGE SCALE GENOMIC DNA]</scope>
    <source>
        <strain evidence="1 2">FACHB-248</strain>
    </source>
</reference>
<gene>
    <name evidence="1" type="ORF">H6G81_10795</name>
</gene>
<protein>
    <submittedName>
        <fullName evidence="1">TniQ family protein</fullName>
    </submittedName>
</protein>
<evidence type="ECO:0000313" key="1">
    <source>
        <dbReference type="EMBL" id="MBD2605004.1"/>
    </source>
</evidence>
<dbReference type="Proteomes" id="UP000660380">
    <property type="component" value="Unassembled WGS sequence"/>
</dbReference>
<evidence type="ECO:0000313" key="2">
    <source>
        <dbReference type="Proteomes" id="UP000660380"/>
    </source>
</evidence>